<feature type="domain" description="PPIase FKBP-type" evidence="7">
    <location>
        <begin position="79"/>
        <end position="168"/>
    </location>
</feature>
<dbReference type="Pfam" id="PF00254">
    <property type="entry name" value="FKBP_C"/>
    <property type="match status" value="1"/>
</dbReference>
<dbReference type="InterPro" id="IPR046357">
    <property type="entry name" value="PPIase_dom_sf"/>
</dbReference>
<evidence type="ECO:0000313" key="9">
    <source>
        <dbReference type="Proteomes" id="UP001224775"/>
    </source>
</evidence>
<dbReference type="PROSITE" id="PS50059">
    <property type="entry name" value="FKBP_PPIASE"/>
    <property type="match status" value="1"/>
</dbReference>
<evidence type="ECO:0000256" key="2">
    <source>
        <dbReference type="ARBA" id="ARBA00013194"/>
    </source>
</evidence>
<dbReference type="Proteomes" id="UP001224775">
    <property type="component" value="Unassembled WGS sequence"/>
</dbReference>
<sequence>MVKPTALVLALLATGAGAFAPASSVQRYPSKMQSSSEVVEDETADADPYDAYDTSFKQKKVATRDIKKGSGYTVGESEGQLLKIKYSAKLMDSKYTADLKAFNVEGMVFKTGEQRCLPGLEEGIKGMQLGGVRKIRVPPNKGYGDQWYRGIVPPSSHLEFEAELIDIAQNPVEEFKLKLEDFGYDRAAGATLCLAYLAVSPFIGNGGFANN</sequence>
<evidence type="ECO:0000256" key="6">
    <source>
        <dbReference type="SAM" id="SignalP"/>
    </source>
</evidence>
<keyword evidence="4 5" id="KW-0413">Isomerase</keyword>
<dbReference type="EMBL" id="JATAAI010000025">
    <property type="protein sequence ID" value="KAK1737542.1"/>
    <property type="molecule type" value="Genomic_DNA"/>
</dbReference>
<dbReference type="AlphaFoldDB" id="A0AAD8Y1Y3"/>
<name>A0AAD8Y1Y3_9STRA</name>
<dbReference type="PANTHER" id="PTHR43811">
    <property type="entry name" value="FKBP-TYPE PEPTIDYL-PROLYL CIS-TRANS ISOMERASE FKPA"/>
    <property type="match status" value="1"/>
</dbReference>
<dbReference type="EC" id="5.2.1.8" evidence="2 5"/>
<proteinExistence type="predicted"/>
<evidence type="ECO:0000256" key="5">
    <source>
        <dbReference type="PROSITE-ProRule" id="PRU00277"/>
    </source>
</evidence>
<reference evidence="8" key="1">
    <citation type="submission" date="2023-06" db="EMBL/GenBank/DDBJ databases">
        <title>Survivors Of The Sea: Transcriptome response of Skeletonema marinoi to long-term dormancy.</title>
        <authorList>
            <person name="Pinder M.I.M."/>
            <person name="Kourtchenko O."/>
            <person name="Robertson E.K."/>
            <person name="Larsson T."/>
            <person name="Maumus F."/>
            <person name="Osuna-Cruz C.M."/>
            <person name="Vancaester E."/>
            <person name="Stenow R."/>
            <person name="Vandepoele K."/>
            <person name="Ploug H."/>
            <person name="Bruchert V."/>
            <person name="Godhe A."/>
            <person name="Topel M."/>
        </authorList>
    </citation>
    <scope>NUCLEOTIDE SEQUENCE</scope>
    <source>
        <strain evidence="8">R05AC</strain>
    </source>
</reference>
<evidence type="ECO:0000256" key="4">
    <source>
        <dbReference type="ARBA" id="ARBA00023235"/>
    </source>
</evidence>
<evidence type="ECO:0000256" key="1">
    <source>
        <dbReference type="ARBA" id="ARBA00000971"/>
    </source>
</evidence>
<dbReference type="InterPro" id="IPR001179">
    <property type="entry name" value="PPIase_FKBP_dom"/>
</dbReference>
<comment type="catalytic activity">
    <reaction evidence="1 5">
        <text>[protein]-peptidylproline (omega=180) = [protein]-peptidylproline (omega=0)</text>
        <dbReference type="Rhea" id="RHEA:16237"/>
        <dbReference type="Rhea" id="RHEA-COMP:10747"/>
        <dbReference type="Rhea" id="RHEA-COMP:10748"/>
        <dbReference type="ChEBI" id="CHEBI:83833"/>
        <dbReference type="ChEBI" id="CHEBI:83834"/>
        <dbReference type="EC" id="5.2.1.8"/>
    </reaction>
</comment>
<dbReference type="SUPFAM" id="SSF54534">
    <property type="entry name" value="FKBP-like"/>
    <property type="match status" value="1"/>
</dbReference>
<feature type="chain" id="PRO_5041981605" description="peptidylprolyl isomerase" evidence="6">
    <location>
        <begin position="19"/>
        <end position="211"/>
    </location>
</feature>
<keyword evidence="9" id="KW-1185">Reference proteome</keyword>
<organism evidence="8 9">
    <name type="scientific">Skeletonema marinoi</name>
    <dbReference type="NCBI Taxonomy" id="267567"/>
    <lineage>
        <taxon>Eukaryota</taxon>
        <taxon>Sar</taxon>
        <taxon>Stramenopiles</taxon>
        <taxon>Ochrophyta</taxon>
        <taxon>Bacillariophyta</taxon>
        <taxon>Coscinodiscophyceae</taxon>
        <taxon>Thalassiosirophycidae</taxon>
        <taxon>Thalassiosirales</taxon>
        <taxon>Skeletonemataceae</taxon>
        <taxon>Skeletonema</taxon>
        <taxon>Skeletonema marinoi-dohrnii complex</taxon>
    </lineage>
</organism>
<dbReference type="PANTHER" id="PTHR43811:SF19">
    <property type="entry name" value="39 KDA FK506-BINDING NUCLEAR PROTEIN"/>
    <property type="match status" value="1"/>
</dbReference>
<evidence type="ECO:0000256" key="3">
    <source>
        <dbReference type="ARBA" id="ARBA00023110"/>
    </source>
</evidence>
<evidence type="ECO:0000313" key="8">
    <source>
        <dbReference type="EMBL" id="KAK1737542.1"/>
    </source>
</evidence>
<evidence type="ECO:0000259" key="7">
    <source>
        <dbReference type="PROSITE" id="PS50059"/>
    </source>
</evidence>
<gene>
    <name evidence="8" type="ORF">QTG54_011828</name>
</gene>
<keyword evidence="3 5" id="KW-0697">Rotamase</keyword>
<dbReference type="GO" id="GO:0003755">
    <property type="term" value="F:peptidyl-prolyl cis-trans isomerase activity"/>
    <property type="evidence" value="ECO:0007669"/>
    <property type="project" value="UniProtKB-KW"/>
</dbReference>
<keyword evidence="6" id="KW-0732">Signal</keyword>
<protein>
    <recommendedName>
        <fullName evidence="2 5">peptidylprolyl isomerase</fullName>
        <ecNumber evidence="2 5">5.2.1.8</ecNumber>
    </recommendedName>
</protein>
<accession>A0AAD8Y1Y3</accession>
<dbReference type="Gene3D" id="3.10.50.40">
    <property type="match status" value="1"/>
</dbReference>
<comment type="caution">
    <text evidence="8">The sequence shown here is derived from an EMBL/GenBank/DDBJ whole genome shotgun (WGS) entry which is preliminary data.</text>
</comment>
<feature type="signal peptide" evidence="6">
    <location>
        <begin position="1"/>
        <end position="18"/>
    </location>
</feature>